<organism evidence="8">
    <name type="scientific">Xenopus laevis</name>
    <name type="common">African clawed frog</name>
    <dbReference type="NCBI Taxonomy" id="8355"/>
    <lineage>
        <taxon>Eukaryota</taxon>
        <taxon>Metazoa</taxon>
        <taxon>Chordata</taxon>
        <taxon>Craniata</taxon>
        <taxon>Vertebrata</taxon>
        <taxon>Euteleostomi</taxon>
        <taxon>Amphibia</taxon>
        <taxon>Batrachia</taxon>
        <taxon>Anura</taxon>
        <taxon>Pipoidea</taxon>
        <taxon>Pipidae</taxon>
        <taxon>Xenopodinae</taxon>
        <taxon>Xenopus</taxon>
        <taxon>Xenopus</taxon>
    </lineage>
</organism>
<evidence type="ECO:0000256" key="6">
    <source>
        <dbReference type="SAM" id="MobiDB-lite"/>
    </source>
</evidence>
<evidence type="ECO:0000256" key="7">
    <source>
        <dbReference type="SAM" id="SignalP"/>
    </source>
</evidence>
<dbReference type="AlphaFoldDB" id="A0A8G1LT87"/>
<evidence type="ECO:0000256" key="1">
    <source>
        <dbReference type="ARBA" id="ARBA00004613"/>
    </source>
</evidence>
<feature type="chain" id="PRO_5034609741" evidence="7">
    <location>
        <begin position="24"/>
        <end position="152"/>
    </location>
</feature>
<evidence type="ECO:0000313" key="8">
    <source>
        <dbReference type="EMBL" id="QZA73604.1"/>
    </source>
</evidence>
<reference evidence="8" key="1">
    <citation type="journal article" date="2021" name="Open Biol.">
        <title>Conserved role of the urotensin II receptor 4 signalling pathway to control body straightness in a tetrapod.</title>
        <authorList>
            <person name="Alejevski F."/>
            <person name="Leemans M."/>
            <person name="Gaillard A.L."/>
            <person name="Leistenschneider D."/>
            <person name="de Flori C."/>
            <person name="Bougerol M."/>
            <person name="Le Mevel S."/>
            <person name="Herrel A."/>
            <person name="Fini J.B."/>
            <person name="Pezeron G."/>
            <person name="Tostivint H."/>
        </authorList>
    </citation>
    <scope>NUCLEOTIDE SEQUENCE</scope>
</reference>
<evidence type="ECO:0000256" key="3">
    <source>
        <dbReference type="ARBA" id="ARBA00022525"/>
    </source>
</evidence>
<dbReference type="GO" id="GO:0005179">
    <property type="term" value="F:hormone activity"/>
    <property type="evidence" value="ECO:0007669"/>
    <property type="project" value="UniProtKB-KW"/>
</dbReference>
<evidence type="ECO:0000256" key="5">
    <source>
        <dbReference type="ARBA" id="ARBA00023157"/>
    </source>
</evidence>
<name>A0A8G1LT87_XENLA</name>
<keyword evidence="4" id="KW-0372">Hormone</keyword>
<dbReference type="PROSITE" id="PS00984">
    <property type="entry name" value="UROTENSIN_II"/>
    <property type="match status" value="1"/>
</dbReference>
<comment type="subcellular location">
    <subcellularLocation>
        <location evidence="1">Secreted</location>
    </subcellularLocation>
</comment>
<feature type="signal peptide" evidence="7">
    <location>
        <begin position="1"/>
        <end position="23"/>
    </location>
</feature>
<evidence type="ECO:0000256" key="2">
    <source>
        <dbReference type="ARBA" id="ARBA00006719"/>
    </source>
</evidence>
<proteinExistence type="evidence at transcript level"/>
<keyword evidence="5" id="KW-1015">Disulfide bond</keyword>
<feature type="compositionally biased region" description="Basic and acidic residues" evidence="6">
    <location>
        <begin position="94"/>
        <end position="108"/>
    </location>
</feature>
<dbReference type="GO" id="GO:0097746">
    <property type="term" value="P:blood vessel diameter maintenance"/>
    <property type="evidence" value="ECO:0007669"/>
    <property type="project" value="InterPro"/>
</dbReference>
<dbReference type="GO" id="GO:0008217">
    <property type="term" value="P:regulation of blood pressure"/>
    <property type="evidence" value="ECO:0007669"/>
    <property type="project" value="InterPro"/>
</dbReference>
<feature type="region of interest" description="Disordered" evidence="6">
    <location>
        <begin position="94"/>
        <end position="114"/>
    </location>
</feature>
<keyword evidence="7" id="KW-0732">Signal</keyword>
<keyword evidence="3" id="KW-0964">Secreted</keyword>
<dbReference type="GO" id="GO:0005576">
    <property type="term" value="C:extracellular region"/>
    <property type="evidence" value="ECO:0007669"/>
    <property type="project" value="UniProtKB-SubCell"/>
</dbReference>
<evidence type="ECO:0000256" key="4">
    <source>
        <dbReference type="ARBA" id="ARBA00022702"/>
    </source>
</evidence>
<dbReference type="EMBL" id="MZ054703">
    <property type="protein sequence ID" value="QZA73604.1"/>
    <property type="molecule type" value="mRNA"/>
</dbReference>
<protein>
    <submittedName>
        <fullName evidence="8">Prepro-urotensin II-related peptide 2-S</fullName>
    </submittedName>
</protein>
<accession>A0A8G1LT87</accession>
<sequence length="152" mass="17371">MNGLAILGLIIATIAFVTRQVKSSPLMAQNPQLSEEEKEEAKIEELEPEQQELMVTFLALLDKAEKSASSRFAAKITGVRANPKLFGKKNRMEELREEHSNPTFHLEESVDQTEDLTELNPVRGKHFRKASQSLPRKSKKRACFWKYCIQNK</sequence>
<dbReference type="InterPro" id="IPR001483">
    <property type="entry name" value="Urotensin_II"/>
</dbReference>
<comment type="similarity">
    <text evidence="2">Belongs to the urotensin-2 family.</text>
</comment>